<feature type="transmembrane region" description="Helical" evidence="8">
    <location>
        <begin position="118"/>
        <end position="136"/>
    </location>
</feature>
<keyword evidence="5 8" id="KW-1133">Transmembrane helix</keyword>
<dbReference type="AlphaFoldDB" id="A0A0B0H895"/>
<evidence type="ECO:0000256" key="3">
    <source>
        <dbReference type="ARBA" id="ARBA00022519"/>
    </source>
</evidence>
<keyword evidence="11" id="KW-1185">Reference proteome</keyword>
<accession>A0A0B0H895</accession>
<dbReference type="PATRIC" id="fig|2340.3.peg.2191"/>
<evidence type="ECO:0000259" key="9">
    <source>
        <dbReference type="Pfam" id="PF06808"/>
    </source>
</evidence>
<comment type="caution">
    <text evidence="10">The sequence shown here is derived from an EMBL/GenBank/DDBJ whole genome shotgun (WGS) entry which is preliminary data.</text>
</comment>
<keyword evidence="6 8" id="KW-0472">Membrane</keyword>
<feature type="transmembrane region" description="Helical" evidence="8">
    <location>
        <begin position="44"/>
        <end position="65"/>
    </location>
</feature>
<dbReference type="Pfam" id="PF06808">
    <property type="entry name" value="DctM"/>
    <property type="match status" value="1"/>
</dbReference>
<sequence>MTSASAAAPFVLRAPSGTLGQIIPPSIVLIILGDVMGIPVGDLFRAAVAPGVVLVGLYILYILYTSWRNPQAAPSLSTETTDRRKLYTSAILHVLPPLALILIVLGSIFAGIATPTESSALGSVGALLLAVIYRHFSWKLLYEAALDSVRVTAMVFAILLGATAFSMAFSYTGGDILVEDALLDLPGDEIGFLALSMLTILLLGFFIDFVEISFIIVPILAPAAEALGIAPPVVCHPHRHEPAKLLPDTTLRIQPLLSQGSRTARGHNHGYLPWRGAFHTDTGSCARFNPGFSRLVWTRLKSP</sequence>
<evidence type="ECO:0000256" key="5">
    <source>
        <dbReference type="ARBA" id="ARBA00022989"/>
    </source>
</evidence>
<keyword evidence="3 7" id="KW-0997">Cell inner membrane</keyword>
<evidence type="ECO:0000256" key="2">
    <source>
        <dbReference type="ARBA" id="ARBA00022475"/>
    </source>
</evidence>
<protein>
    <submittedName>
        <fullName evidence="10">TRAP-type C4-dicarboxylate transporter DctPQM, subunit M5</fullName>
    </submittedName>
</protein>
<name>A0A0B0H895_SOVGS</name>
<comment type="subcellular location">
    <subcellularLocation>
        <location evidence="1 7">Cell inner membrane</location>
        <topology evidence="1 7">Multi-pass membrane protein</topology>
    </subcellularLocation>
</comment>
<dbReference type="GO" id="GO:0022857">
    <property type="term" value="F:transmembrane transporter activity"/>
    <property type="evidence" value="ECO:0007669"/>
    <property type="project" value="UniProtKB-UniRule"/>
</dbReference>
<feature type="transmembrane region" description="Helical" evidence="8">
    <location>
        <begin position="148"/>
        <end position="170"/>
    </location>
</feature>
<reference evidence="10 11" key="1">
    <citation type="journal article" date="2014" name="BMC Genomics">
        <title>The genome of the intracellular bacterium of the coastal bivalve, Solemya velum: a blueprint for thriving in and out of symbiosis.</title>
        <authorList>
            <person name="Dmytrenko O."/>
            <person name="Russell S.L."/>
            <person name="Loo W.T."/>
            <person name="Fontanez K.M."/>
            <person name="Liao L."/>
            <person name="Roeselers G."/>
            <person name="Sharma R."/>
            <person name="Stewart F.J."/>
            <person name="Newton I.L."/>
            <person name="Woyke T."/>
            <person name="Wu D."/>
            <person name="Lang J.M."/>
            <person name="Eisen J.A."/>
            <person name="Cavanaugh C.M."/>
        </authorList>
    </citation>
    <scope>NUCLEOTIDE SEQUENCE [LARGE SCALE GENOMIC DNA]</scope>
    <source>
        <strain evidence="10 11">WH</strain>
    </source>
</reference>
<evidence type="ECO:0000256" key="8">
    <source>
        <dbReference type="SAM" id="Phobius"/>
    </source>
</evidence>
<keyword evidence="2" id="KW-1003">Cell membrane</keyword>
<feature type="transmembrane region" description="Helical" evidence="8">
    <location>
        <begin position="86"/>
        <end position="112"/>
    </location>
</feature>
<evidence type="ECO:0000313" key="10">
    <source>
        <dbReference type="EMBL" id="KHF24114.1"/>
    </source>
</evidence>
<keyword evidence="4 8" id="KW-0812">Transmembrane</keyword>
<dbReference type="eggNOG" id="COG4664">
    <property type="taxonomic scope" value="Bacteria"/>
</dbReference>
<evidence type="ECO:0000256" key="4">
    <source>
        <dbReference type="ARBA" id="ARBA00022692"/>
    </source>
</evidence>
<evidence type="ECO:0000256" key="1">
    <source>
        <dbReference type="ARBA" id="ARBA00004429"/>
    </source>
</evidence>
<dbReference type="PANTHER" id="PTHR33362">
    <property type="entry name" value="SIALIC ACID TRAP TRANSPORTER PERMEASE PROTEIN SIAT-RELATED"/>
    <property type="match status" value="1"/>
</dbReference>
<organism evidence="10 11">
    <name type="scientific">Solemya velum gill symbiont</name>
    <dbReference type="NCBI Taxonomy" id="2340"/>
    <lineage>
        <taxon>Bacteria</taxon>
        <taxon>Pseudomonadati</taxon>
        <taxon>Pseudomonadota</taxon>
        <taxon>Gammaproteobacteria</taxon>
        <taxon>sulfur-oxidizing symbionts</taxon>
    </lineage>
</organism>
<dbReference type="Proteomes" id="UP000030856">
    <property type="component" value="Unassembled WGS sequence"/>
</dbReference>
<dbReference type="InterPro" id="IPR004681">
    <property type="entry name" value="TRAP_DctM"/>
</dbReference>
<feature type="domain" description="TRAP C4-dicarboxylate transport system permease DctM subunit" evidence="9">
    <location>
        <begin position="12"/>
        <end position="232"/>
    </location>
</feature>
<dbReference type="PANTHER" id="PTHR33362:SF7">
    <property type="entry name" value="SLL1103 PROTEIN"/>
    <property type="match status" value="1"/>
</dbReference>
<gene>
    <name evidence="10" type="primary">dctM5</name>
    <name evidence="10" type="ORF">JV46_25940</name>
</gene>
<dbReference type="GO" id="GO:0005886">
    <property type="term" value="C:plasma membrane"/>
    <property type="evidence" value="ECO:0007669"/>
    <property type="project" value="UniProtKB-SubCell"/>
</dbReference>
<proteinExistence type="predicted"/>
<evidence type="ECO:0000256" key="6">
    <source>
        <dbReference type="ARBA" id="ARBA00023136"/>
    </source>
</evidence>
<feature type="transmembrane region" description="Helical" evidence="8">
    <location>
        <begin position="190"/>
        <end position="210"/>
    </location>
</feature>
<keyword evidence="7" id="KW-0813">Transport</keyword>
<dbReference type="STRING" id="2340.JV46_25940"/>
<dbReference type="EMBL" id="JRAA01000003">
    <property type="protein sequence ID" value="KHF24114.1"/>
    <property type="molecule type" value="Genomic_DNA"/>
</dbReference>
<evidence type="ECO:0000313" key="11">
    <source>
        <dbReference type="Proteomes" id="UP000030856"/>
    </source>
</evidence>
<evidence type="ECO:0000256" key="7">
    <source>
        <dbReference type="RuleBase" id="RU369079"/>
    </source>
</evidence>
<comment type="function">
    <text evidence="7">Part of the tripartite ATP-independent periplasmic (TRAP) transport system.</text>
</comment>
<dbReference type="InterPro" id="IPR010656">
    <property type="entry name" value="DctM"/>
</dbReference>